<dbReference type="Proteomes" id="UP000279259">
    <property type="component" value="Unassembled WGS sequence"/>
</dbReference>
<dbReference type="Gene3D" id="6.20.130.10">
    <property type="match status" value="1"/>
</dbReference>
<protein>
    <recommendedName>
        <fullName evidence="4">54S ribosomal protein L36, mitochondrial</fullName>
    </recommendedName>
</protein>
<dbReference type="GO" id="GO:0032543">
    <property type="term" value="P:mitochondrial translation"/>
    <property type="evidence" value="ECO:0007669"/>
    <property type="project" value="InterPro"/>
</dbReference>
<feature type="region of interest" description="Disordered" evidence="1">
    <location>
        <begin position="122"/>
        <end position="179"/>
    </location>
</feature>
<evidence type="ECO:0000313" key="2">
    <source>
        <dbReference type="EMBL" id="RSH86959.1"/>
    </source>
</evidence>
<dbReference type="GO" id="GO:0003735">
    <property type="term" value="F:structural constituent of ribosome"/>
    <property type="evidence" value="ECO:0007669"/>
    <property type="project" value="InterPro"/>
</dbReference>
<dbReference type="InterPro" id="IPR034600">
    <property type="entry name" value="Ribosomal_bL31m"/>
</dbReference>
<name>A0A427Y799_9TREE</name>
<dbReference type="STRING" id="1890683.A0A427Y799"/>
<feature type="compositionally biased region" description="Low complexity" evidence="1">
    <location>
        <begin position="24"/>
        <end position="36"/>
    </location>
</feature>
<keyword evidence="3" id="KW-1185">Reference proteome</keyword>
<evidence type="ECO:0000256" key="1">
    <source>
        <dbReference type="SAM" id="MobiDB-lite"/>
    </source>
</evidence>
<gene>
    <name evidence="2" type="ORF">EHS25_003446</name>
</gene>
<sequence length="179" mass="18905">MASSSSSALSLLRSARYQPTRGLSLSRSASSSPWTSKTHLKRSASIPPPMPAIYPQRVVLSDGSTFTSYTTAPTPSILRLTRDVTNNPLWAPGTEKRGLGEGVEEGRVGRFRRRFEGTAGVGLETSEGASAGAGAGAKKPDGGMAFGEADFEWMSEGAKEEKVSAKEMQGKPKAGAKKR</sequence>
<reference evidence="2 3" key="1">
    <citation type="submission" date="2018-11" db="EMBL/GenBank/DDBJ databases">
        <title>Genome sequence of Saitozyma podzolica DSM 27192.</title>
        <authorList>
            <person name="Aliyu H."/>
            <person name="Gorte O."/>
            <person name="Ochsenreither K."/>
        </authorList>
    </citation>
    <scope>NUCLEOTIDE SEQUENCE [LARGE SCALE GENOMIC DNA]</scope>
    <source>
        <strain evidence="2 3">DSM 27192</strain>
    </source>
</reference>
<comment type="caution">
    <text evidence="2">The sequence shown here is derived from an EMBL/GenBank/DDBJ whole genome shotgun (WGS) entry which is preliminary data.</text>
</comment>
<feature type="compositionally biased region" description="Basic and acidic residues" evidence="1">
    <location>
        <begin position="157"/>
        <end position="170"/>
    </location>
</feature>
<organism evidence="2 3">
    <name type="scientific">Saitozyma podzolica</name>
    <dbReference type="NCBI Taxonomy" id="1890683"/>
    <lineage>
        <taxon>Eukaryota</taxon>
        <taxon>Fungi</taxon>
        <taxon>Dikarya</taxon>
        <taxon>Basidiomycota</taxon>
        <taxon>Agaricomycotina</taxon>
        <taxon>Tremellomycetes</taxon>
        <taxon>Tremellales</taxon>
        <taxon>Trimorphomycetaceae</taxon>
        <taxon>Saitozyma</taxon>
    </lineage>
</organism>
<proteinExistence type="predicted"/>
<dbReference type="EMBL" id="RSCD01000018">
    <property type="protein sequence ID" value="RSH86959.1"/>
    <property type="molecule type" value="Genomic_DNA"/>
</dbReference>
<accession>A0A427Y799</accession>
<dbReference type="OrthoDB" id="5587740at2759"/>
<dbReference type="PANTHER" id="PTHR28174">
    <property type="entry name" value="54S RIBOSOMAL PROTEIN L36, MITOCHONDRIAL"/>
    <property type="match status" value="1"/>
</dbReference>
<dbReference type="GO" id="GO:0005762">
    <property type="term" value="C:mitochondrial large ribosomal subunit"/>
    <property type="evidence" value="ECO:0007669"/>
    <property type="project" value="InterPro"/>
</dbReference>
<evidence type="ECO:0008006" key="4">
    <source>
        <dbReference type="Google" id="ProtNLM"/>
    </source>
</evidence>
<evidence type="ECO:0000313" key="3">
    <source>
        <dbReference type="Proteomes" id="UP000279259"/>
    </source>
</evidence>
<dbReference type="PANTHER" id="PTHR28174:SF1">
    <property type="entry name" value="LARGE RIBOSOMAL SUBUNIT PROTEIN BL31M"/>
    <property type="match status" value="1"/>
</dbReference>
<feature type="region of interest" description="Disordered" evidence="1">
    <location>
        <begin position="18"/>
        <end position="48"/>
    </location>
</feature>
<dbReference type="AlphaFoldDB" id="A0A427Y799"/>